<dbReference type="InterPro" id="IPR007139">
    <property type="entry name" value="DUF349"/>
</dbReference>
<dbReference type="Proteomes" id="UP001500021">
    <property type="component" value="Unassembled WGS sequence"/>
</dbReference>
<evidence type="ECO:0000313" key="3">
    <source>
        <dbReference type="Proteomes" id="UP001500021"/>
    </source>
</evidence>
<evidence type="ECO:0000256" key="1">
    <source>
        <dbReference type="SAM" id="Coils"/>
    </source>
</evidence>
<keyword evidence="1" id="KW-0175">Coiled coil</keyword>
<organism evidence="2 3">
    <name type="scientific">Colwellia asteriadis</name>
    <dbReference type="NCBI Taxonomy" id="517723"/>
    <lineage>
        <taxon>Bacteria</taxon>
        <taxon>Pseudomonadati</taxon>
        <taxon>Pseudomonadota</taxon>
        <taxon>Gammaproteobacteria</taxon>
        <taxon>Alteromonadales</taxon>
        <taxon>Colwelliaceae</taxon>
        <taxon>Colwellia</taxon>
    </lineage>
</organism>
<comment type="caution">
    <text evidence="2">The sequence shown here is derived from an EMBL/GenBank/DDBJ whole genome shotgun (WGS) entry which is preliminary data.</text>
</comment>
<protein>
    <recommendedName>
        <fullName evidence="4">DUF349 domain-containing protein</fullName>
    </recommendedName>
</protein>
<proteinExistence type="predicted"/>
<evidence type="ECO:0000313" key="2">
    <source>
        <dbReference type="EMBL" id="GAA0818634.1"/>
    </source>
</evidence>
<name>A0ABP3WKK8_9GAMM</name>
<evidence type="ECO:0008006" key="4">
    <source>
        <dbReference type="Google" id="ProtNLM"/>
    </source>
</evidence>
<accession>A0ABP3WKK8</accession>
<feature type="coiled-coil region" evidence="1">
    <location>
        <begin position="798"/>
        <end position="849"/>
    </location>
</feature>
<dbReference type="RefSeq" id="WP_343817434.1">
    <property type="nucleotide sequence ID" value="NZ_BAAAFA010000007.1"/>
</dbReference>
<dbReference type="EMBL" id="BAAAFA010000007">
    <property type="protein sequence ID" value="GAA0818634.1"/>
    <property type="molecule type" value="Genomic_DNA"/>
</dbReference>
<sequence length="978" mass="111952">MIFSSLFKSKPTWQHKDSNVRIAAINNDLHVQDPTHHDILINLINEDSNELVRRAALIKLNNFDYFLQASKYNSNEKVKLFSLKQLTDMLLEQQSVQTTSEPKQQLSTEQKIAFIESDNAHSTLLEQWLNQEQRSELVIPLFEQLNSKKQSSLLLTQTFIKKQNVQVQQHLLHQIDDSKLLEKLLKKACDETIAKIITDKLQQLHEVAEKPNKLKKQLQLVLSKLLALKDNLDYGTYLTKKSALEQEWQQLSTEMSCLTADDNTELTEKYQLISAQLTTIYAAKVEAFEQQKIADKLAFDKQQAKANFSKQINNANQALTTAIFESDSFDSDSFYSDKLDETSFLATLKQLSTDIKHSVLNEQEQEVFSKQVTQLREKLGQLPDIAQSVSQATALISRISQLTLPDNLQQLNDRQETYNNWLNDWKVIESKTKGVLPQSIKDSQLQIVSLWQGGLKSLQATQKDLFFQNKKKLTDIKRLLLAGKYKVCFGLFKGLKSDFILLSAKQQQQLQRDYDNVHTQLAELSDWEHYIATPRKQELLADIQNLVTTPLDNPNEQAEKVKQFRKIWNTLGHADEAVDNELNEHFNKACEEAFAPCRLFYAEQDKLREQHLVTRHKILADAQLLAAELTATDNANHESSELSPSLDFKKLDAQLNKLQHNWQHAGEIDRNEYKKLQGQFKTIIKPIKAAISAFHQRNVNEKEALITKAEALLNSDNVFTVIEEIKQLQQNWRNVGFAGNAKESKLWQRFRTINDEVFAKRAQEKSTQQAMVSQQEQAFSEQLQQLSSALANSTEATLTALKQTQQQARDLLQQITSQRPVTKSVANSVEQFINDLKAKINTANEKEQQRQWSSVFSLLNSLCGQSMTTDELALTEHYQSLSSFWQKRLREQVTLNGVADATERFEQTLAIEILAKKPSPAEYSEQRMAVQVKLMQEQMVSGSDVNLTDCLVEWLHLGQLSEKDSALLARLKAVYCVS</sequence>
<dbReference type="Pfam" id="PF03993">
    <property type="entry name" value="DUF349"/>
    <property type="match status" value="2"/>
</dbReference>
<gene>
    <name evidence="2" type="ORF">GCM10009111_21590</name>
</gene>
<reference evidence="3" key="1">
    <citation type="journal article" date="2019" name="Int. J. Syst. Evol. Microbiol.">
        <title>The Global Catalogue of Microorganisms (GCM) 10K type strain sequencing project: providing services to taxonomists for standard genome sequencing and annotation.</title>
        <authorList>
            <consortium name="The Broad Institute Genomics Platform"/>
            <consortium name="The Broad Institute Genome Sequencing Center for Infectious Disease"/>
            <person name="Wu L."/>
            <person name="Ma J."/>
        </authorList>
    </citation>
    <scope>NUCLEOTIDE SEQUENCE [LARGE SCALE GENOMIC DNA]</scope>
    <source>
        <strain evidence="3">JCM 15608</strain>
    </source>
</reference>
<keyword evidence="3" id="KW-1185">Reference proteome</keyword>